<protein>
    <submittedName>
        <fullName evidence="1">Uncharacterized protein</fullName>
    </submittedName>
</protein>
<sequence>MLFKRNLIYVKRTYSILMLLFVLVSCNSDDGKDVEKDPVYDSEYTPLKSLNELSGVYFYEGAKIGDRRFGAISSSNCLSGNLMIFGSNNEPDSERNFVFKSHKQDKYVDNLCTDDFTRIIFNMEMSSEEKLLVKISGPRYGEDGSISSMKKLDDDREELEIGFQAGYLRIEDKLSLNDNKSKTYLYFKKM</sequence>
<organism evidence="1 2">
    <name type="scientific">Myroides guanonis</name>
    <dbReference type="NCBI Taxonomy" id="1150112"/>
    <lineage>
        <taxon>Bacteria</taxon>
        <taxon>Pseudomonadati</taxon>
        <taxon>Bacteroidota</taxon>
        <taxon>Flavobacteriia</taxon>
        <taxon>Flavobacteriales</taxon>
        <taxon>Flavobacteriaceae</taxon>
        <taxon>Myroides</taxon>
    </lineage>
</organism>
<dbReference type="AlphaFoldDB" id="A0A1I3R4Z9"/>
<keyword evidence="2" id="KW-1185">Reference proteome</keyword>
<name>A0A1I3R4Z9_9FLAO</name>
<proteinExistence type="predicted"/>
<dbReference type="Proteomes" id="UP000243887">
    <property type="component" value="Unassembled WGS sequence"/>
</dbReference>
<dbReference type="EMBL" id="FORU01000007">
    <property type="protein sequence ID" value="SFJ40521.1"/>
    <property type="molecule type" value="Genomic_DNA"/>
</dbReference>
<accession>A0A1I3R4Z9</accession>
<dbReference type="STRING" id="1150112.SAMN04487893_10726"/>
<dbReference type="OrthoDB" id="1442390at2"/>
<evidence type="ECO:0000313" key="1">
    <source>
        <dbReference type="EMBL" id="SFJ40521.1"/>
    </source>
</evidence>
<dbReference type="RefSeq" id="WP_143077738.1">
    <property type="nucleotide sequence ID" value="NZ_FORU01000007.1"/>
</dbReference>
<dbReference type="PROSITE" id="PS51257">
    <property type="entry name" value="PROKAR_LIPOPROTEIN"/>
    <property type="match status" value="1"/>
</dbReference>
<evidence type="ECO:0000313" key="2">
    <source>
        <dbReference type="Proteomes" id="UP000243887"/>
    </source>
</evidence>
<gene>
    <name evidence="1" type="ORF">SAMN04487893_10726</name>
</gene>
<reference evidence="2" key="1">
    <citation type="submission" date="2016-10" db="EMBL/GenBank/DDBJ databases">
        <authorList>
            <person name="Varghese N."/>
            <person name="Submissions S."/>
        </authorList>
    </citation>
    <scope>NUCLEOTIDE SEQUENCE [LARGE SCALE GENOMIC DNA]</scope>
    <source>
        <strain evidence="2">DSM 26542</strain>
    </source>
</reference>